<evidence type="ECO:0000256" key="10">
    <source>
        <dbReference type="ARBA" id="ARBA00033334"/>
    </source>
</evidence>
<keyword evidence="5 14" id="KW-0169">Cobalamin biosynthesis</keyword>
<dbReference type="InterPro" id="IPR029499">
    <property type="entry name" value="PduO-typ"/>
</dbReference>
<dbReference type="GO" id="GO:0008817">
    <property type="term" value="F:corrinoid adenosyltransferase activity"/>
    <property type="evidence" value="ECO:0007669"/>
    <property type="project" value="UniProtKB-UniRule"/>
</dbReference>
<evidence type="ECO:0000313" key="16">
    <source>
        <dbReference type="EMBL" id="SHE34696.1"/>
    </source>
</evidence>
<dbReference type="PANTHER" id="PTHR12213:SF0">
    <property type="entry name" value="CORRINOID ADENOSYLTRANSFERASE MMAB"/>
    <property type="match status" value="1"/>
</dbReference>
<dbReference type="Gene3D" id="1.20.1200.10">
    <property type="entry name" value="Cobalamin adenosyltransferase-like"/>
    <property type="match status" value="1"/>
</dbReference>
<dbReference type="STRING" id="1120975.SAMN02746064_00348"/>
<evidence type="ECO:0000256" key="7">
    <source>
        <dbReference type="ARBA" id="ARBA00022741"/>
    </source>
</evidence>
<evidence type="ECO:0000256" key="12">
    <source>
        <dbReference type="ARBA" id="ARBA00048555"/>
    </source>
</evidence>
<evidence type="ECO:0000256" key="1">
    <source>
        <dbReference type="ARBA" id="ARBA00005121"/>
    </source>
</evidence>
<dbReference type="GO" id="GO:0009236">
    <property type="term" value="P:cobalamin biosynthetic process"/>
    <property type="evidence" value="ECO:0007669"/>
    <property type="project" value="UniProtKB-UniRule"/>
</dbReference>
<dbReference type="EC" id="2.5.1.17" evidence="3 14"/>
<evidence type="ECO:0000256" key="8">
    <source>
        <dbReference type="ARBA" id="ARBA00022840"/>
    </source>
</evidence>
<reference evidence="16 17" key="1">
    <citation type="submission" date="2016-11" db="EMBL/GenBank/DDBJ databases">
        <authorList>
            <person name="Jaros S."/>
            <person name="Januszkiewicz K."/>
            <person name="Wedrychowicz H."/>
        </authorList>
    </citation>
    <scope>NUCLEOTIDE SEQUENCE [LARGE SCALE GENOMIC DNA]</scope>
    <source>
        <strain evidence="16 17">DSM 14828</strain>
    </source>
</reference>
<comment type="catalytic activity">
    <reaction evidence="13 14">
        <text>2 cob(II)alamin + reduced [electron-transfer flavoprotein] + 2 ATP = 2 adenosylcob(III)alamin + 2 triphosphate + oxidized [electron-transfer flavoprotein] + 3 H(+)</text>
        <dbReference type="Rhea" id="RHEA:28671"/>
        <dbReference type="Rhea" id="RHEA-COMP:10685"/>
        <dbReference type="Rhea" id="RHEA-COMP:10686"/>
        <dbReference type="ChEBI" id="CHEBI:15378"/>
        <dbReference type="ChEBI" id="CHEBI:16304"/>
        <dbReference type="ChEBI" id="CHEBI:18036"/>
        <dbReference type="ChEBI" id="CHEBI:18408"/>
        <dbReference type="ChEBI" id="CHEBI:30616"/>
        <dbReference type="ChEBI" id="CHEBI:57692"/>
        <dbReference type="ChEBI" id="CHEBI:58307"/>
        <dbReference type="EC" id="2.5.1.17"/>
    </reaction>
</comment>
<evidence type="ECO:0000313" key="17">
    <source>
        <dbReference type="Proteomes" id="UP000184251"/>
    </source>
</evidence>
<dbReference type="EMBL" id="FQTU01000001">
    <property type="protein sequence ID" value="SHE34696.1"/>
    <property type="molecule type" value="Genomic_DNA"/>
</dbReference>
<evidence type="ECO:0000259" key="15">
    <source>
        <dbReference type="Pfam" id="PF01923"/>
    </source>
</evidence>
<dbReference type="NCBIfam" id="TIGR00636">
    <property type="entry name" value="PduO_Nterm"/>
    <property type="match status" value="1"/>
</dbReference>
<dbReference type="OrthoDB" id="9778896at2"/>
<comment type="catalytic activity">
    <reaction evidence="12 14">
        <text>2 cob(II)yrinate a,c diamide + reduced [electron-transfer flavoprotein] + 2 ATP = 2 adenosylcob(III)yrinate a,c-diamide + 2 triphosphate + oxidized [electron-transfer flavoprotein] + 3 H(+)</text>
        <dbReference type="Rhea" id="RHEA:11528"/>
        <dbReference type="Rhea" id="RHEA-COMP:10685"/>
        <dbReference type="Rhea" id="RHEA-COMP:10686"/>
        <dbReference type="ChEBI" id="CHEBI:15378"/>
        <dbReference type="ChEBI" id="CHEBI:18036"/>
        <dbReference type="ChEBI" id="CHEBI:30616"/>
        <dbReference type="ChEBI" id="CHEBI:57692"/>
        <dbReference type="ChEBI" id="CHEBI:58307"/>
        <dbReference type="ChEBI" id="CHEBI:58503"/>
        <dbReference type="ChEBI" id="CHEBI:58537"/>
        <dbReference type="EC" id="2.5.1.17"/>
    </reaction>
</comment>
<evidence type="ECO:0000256" key="2">
    <source>
        <dbReference type="ARBA" id="ARBA00007487"/>
    </source>
</evidence>
<dbReference type="UniPathway" id="UPA00148">
    <property type="reaction ID" value="UER00233"/>
</dbReference>
<dbReference type="AlphaFoldDB" id="A0A1M4SR97"/>
<dbReference type="RefSeq" id="WP_073269329.1">
    <property type="nucleotide sequence ID" value="NZ_FQTU01000001.1"/>
</dbReference>
<evidence type="ECO:0000256" key="14">
    <source>
        <dbReference type="RuleBase" id="RU366026"/>
    </source>
</evidence>
<dbReference type="InterPro" id="IPR036451">
    <property type="entry name" value="CblAdoTrfase-like_sf"/>
</dbReference>
<dbReference type="SUPFAM" id="SSF89028">
    <property type="entry name" value="Cobalamin adenosyltransferase-like"/>
    <property type="match status" value="1"/>
</dbReference>
<evidence type="ECO:0000256" key="5">
    <source>
        <dbReference type="ARBA" id="ARBA00022573"/>
    </source>
</evidence>
<protein>
    <recommendedName>
        <fullName evidence="4 14">Corrinoid adenosyltransferase</fullName>
        <ecNumber evidence="3 14">2.5.1.17</ecNumber>
    </recommendedName>
    <alternativeName>
        <fullName evidence="9 14">Cob(II)alamin adenosyltransferase</fullName>
    </alternativeName>
    <alternativeName>
        <fullName evidence="11 14">Cob(II)yrinic acid a,c-diamide adenosyltransferase</fullName>
    </alternativeName>
    <alternativeName>
        <fullName evidence="10 14">Cobinamide/cobalamin adenosyltransferase</fullName>
    </alternativeName>
</protein>
<dbReference type="PANTHER" id="PTHR12213">
    <property type="entry name" value="CORRINOID ADENOSYLTRANSFERASE"/>
    <property type="match status" value="1"/>
</dbReference>
<accession>A0A1M4SR97</accession>
<evidence type="ECO:0000256" key="9">
    <source>
        <dbReference type="ARBA" id="ARBA00031529"/>
    </source>
</evidence>
<keyword evidence="7 14" id="KW-0547">Nucleotide-binding</keyword>
<proteinExistence type="inferred from homology"/>
<sequence>MASVYTKTGDQGETGLLGGSRIGKDDLRVDCYGTLDEANAMIGVAYSMIQNKRIKEILEAIQQKIFLIGAELASDENGKKYLSEMIHQGDIEDIEKVIDKYSTRVGEQKYFITPGQTTESSFLHVARSIIRRAERLMVRLQRKDDVRKDILQYINRLSDLLFILARVESEILNKTLDNKPKIWRRKKIEYQNKCCERSFFRDCKKDGAGS</sequence>
<organism evidence="16 17">
    <name type="scientific">Alkalibacter saccharofermentans DSM 14828</name>
    <dbReference type="NCBI Taxonomy" id="1120975"/>
    <lineage>
        <taxon>Bacteria</taxon>
        <taxon>Bacillati</taxon>
        <taxon>Bacillota</taxon>
        <taxon>Clostridia</taxon>
        <taxon>Eubacteriales</taxon>
        <taxon>Eubacteriaceae</taxon>
        <taxon>Alkalibacter</taxon>
    </lineage>
</organism>
<dbReference type="Proteomes" id="UP000184251">
    <property type="component" value="Unassembled WGS sequence"/>
</dbReference>
<gene>
    <name evidence="16" type="ORF">SAMN02746064_00348</name>
</gene>
<keyword evidence="17" id="KW-1185">Reference proteome</keyword>
<evidence type="ECO:0000256" key="3">
    <source>
        <dbReference type="ARBA" id="ARBA00012454"/>
    </source>
</evidence>
<comment type="pathway">
    <text evidence="1 14">Cofactor biosynthesis; adenosylcobalamin biosynthesis; adenosylcobalamin from cob(II)yrinate a,c-diamide: step 2/7.</text>
</comment>
<keyword evidence="6 14" id="KW-0808">Transferase</keyword>
<evidence type="ECO:0000256" key="4">
    <source>
        <dbReference type="ARBA" id="ARBA00020963"/>
    </source>
</evidence>
<dbReference type="Pfam" id="PF01923">
    <property type="entry name" value="Cob_adeno_trans"/>
    <property type="match status" value="1"/>
</dbReference>
<evidence type="ECO:0000256" key="6">
    <source>
        <dbReference type="ARBA" id="ARBA00022679"/>
    </source>
</evidence>
<dbReference type="InterPro" id="IPR016030">
    <property type="entry name" value="CblAdoTrfase-like"/>
</dbReference>
<name>A0A1M4SR97_9FIRM</name>
<keyword evidence="8 14" id="KW-0067">ATP-binding</keyword>
<feature type="domain" description="Cobalamin adenosyltransferase-like" evidence="15">
    <location>
        <begin position="4"/>
        <end position="167"/>
    </location>
</feature>
<dbReference type="GO" id="GO:0005524">
    <property type="term" value="F:ATP binding"/>
    <property type="evidence" value="ECO:0007669"/>
    <property type="project" value="UniProtKB-UniRule"/>
</dbReference>
<evidence type="ECO:0000256" key="13">
    <source>
        <dbReference type="ARBA" id="ARBA00048692"/>
    </source>
</evidence>
<comment type="similarity">
    <text evidence="2 14">Belongs to the Cob(I)alamin adenosyltransferase family.</text>
</comment>
<evidence type="ECO:0000256" key="11">
    <source>
        <dbReference type="ARBA" id="ARBA00033354"/>
    </source>
</evidence>